<comment type="caution">
    <text evidence="1">The sequence shown here is derived from an EMBL/GenBank/DDBJ whole genome shotgun (WGS) entry which is preliminary data.</text>
</comment>
<sequence length="83" mass="9159">MEDERGVENGSKYMSNIVKRHFNLSSVPVPVKWSCKDGKKAAIELCLYHLCHAHKKSKLGTLLLHLNAPSSVSGFIGRTPALL</sequence>
<dbReference type="EMBL" id="BQKY01000004">
    <property type="protein sequence ID" value="GJN88974.1"/>
    <property type="molecule type" value="Genomic_DNA"/>
</dbReference>
<accession>A0AAV5GEM9</accession>
<evidence type="ECO:0000313" key="2">
    <source>
        <dbReference type="Proteomes" id="UP001342314"/>
    </source>
</evidence>
<dbReference type="Proteomes" id="UP001342314">
    <property type="component" value="Unassembled WGS sequence"/>
</dbReference>
<protein>
    <submittedName>
        <fullName evidence="1">Uncharacterized protein</fullName>
    </submittedName>
</protein>
<keyword evidence="2" id="KW-1185">Reference proteome</keyword>
<dbReference type="AlphaFoldDB" id="A0AAV5GEM9"/>
<proteinExistence type="predicted"/>
<organism evidence="1 2">
    <name type="scientific">Rhodotorula paludigena</name>
    <dbReference type="NCBI Taxonomy" id="86838"/>
    <lineage>
        <taxon>Eukaryota</taxon>
        <taxon>Fungi</taxon>
        <taxon>Dikarya</taxon>
        <taxon>Basidiomycota</taxon>
        <taxon>Pucciniomycotina</taxon>
        <taxon>Microbotryomycetes</taxon>
        <taxon>Sporidiobolales</taxon>
        <taxon>Sporidiobolaceae</taxon>
        <taxon>Rhodotorula</taxon>
    </lineage>
</organism>
<name>A0AAV5GEM9_9BASI</name>
<evidence type="ECO:0000313" key="1">
    <source>
        <dbReference type="EMBL" id="GJN88974.1"/>
    </source>
</evidence>
<gene>
    <name evidence="1" type="ORF">Rhopal_001945-T1</name>
</gene>
<reference evidence="1 2" key="1">
    <citation type="submission" date="2021-12" db="EMBL/GenBank/DDBJ databases">
        <title>High titer production of polyol ester of fatty acids by Rhodotorula paludigena BS15 towards product separation-free biomass refinery.</title>
        <authorList>
            <person name="Mano J."/>
            <person name="Ono H."/>
            <person name="Tanaka T."/>
            <person name="Naito K."/>
            <person name="Sushida H."/>
            <person name="Ike M."/>
            <person name="Tokuyasu K."/>
            <person name="Kitaoka M."/>
        </authorList>
    </citation>
    <scope>NUCLEOTIDE SEQUENCE [LARGE SCALE GENOMIC DNA]</scope>
    <source>
        <strain evidence="1 2">BS15</strain>
    </source>
</reference>